<dbReference type="InterPro" id="IPR036770">
    <property type="entry name" value="Ankyrin_rpt-contain_sf"/>
</dbReference>
<evidence type="ECO:0000313" key="1">
    <source>
        <dbReference type="EMBL" id="KAK5253112.1"/>
    </source>
</evidence>
<organism evidence="1 2">
    <name type="scientific">Cryomyces antarcticus</name>
    <dbReference type="NCBI Taxonomy" id="329879"/>
    <lineage>
        <taxon>Eukaryota</taxon>
        <taxon>Fungi</taxon>
        <taxon>Dikarya</taxon>
        <taxon>Ascomycota</taxon>
        <taxon>Pezizomycotina</taxon>
        <taxon>Dothideomycetes</taxon>
        <taxon>Dothideomycetes incertae sedis</taxon>
        <taxon>Cryomyces</taxon>
    </lineage>
</organism>
<gene>
    <name evidence="1" type="ORF">LTR16_005236</name>
</gene>
<dbReference type="EMBL" id="JAVRRA010009017">
    <property type="protein sequence ID" value="KAK5253112.1"/>
    <property type="molecule type" value="Genomic_DNA"/>
</dbReference>
<sequence length="74" mass="8489">MVVGKHEIEQALHAEKQEISAGRLKEDNPLDVSEEFRIFCEACRRGDLKACQEKITEGVNINARDRFDYTPLIL</sequence>
<keyword evidence="2" id="KW-1185">Reference proteome</keyword>
<dbReference type="SUPFAM" id="SSF48403">
    <property type="entry name" value="Ankyrin repeat"/>
    <property type="match status" value="1"/>
</dbReference>
<dbReference type="Proteomes" id="UP001357485">
    <property type="component" value="Unassembled WGS sequence"/>
</dbReference>
<accession>A0ABR0LWN9</accession>
<comment type="caution">
    <text evidence="1">The sequence shown here is derived from an EMBL/GenBank/DDBJ whole genome shotgun (WGS) entry which is preliminary data.</text>
</comment>
<feature type="non-terminal residue" evidence="1">
    <location>
        <position position="74"/>
    </location>
</feature>
<protein>
    <recommendedName>
        <fullName evidence="3">Ankyrin repeat domain-containing protein</fullName>
    </recommendedName>
</protein>
<evidence type="ECO:0008006" key="3">
    <source>
        <dbReference type="Google" id="ProtNLM"/>
    </source>
</evidence>
<reference evidence="1 2" key="1">
    <citation type="submission" date="2023-08" db="EMBL/GenBank/DDBJ databases">
        <title>Black Yeasts Isolated from many extreme environments.</title>
        <authorList>
            <person name="Coleine C."/>
            <person name="Stajich J.E."/>
            <person name="Selbmann L."/>
        </authorList>
    </citation>
    <scope>NUCLEOTIDE SEQUENCE [LARGE SCALE GENOMIC DNA]</scope>
    <source>
        <strain evidence="1 2">CCFEE 536</strain>
    </source>
</reference>
<evidence type="ECO:0000313" key="2">
    <source>
        <dbReference type="Proteomes" id="UP001357485"/>
    </source>
</evidence>
<name>A0ABR0LWN9_9PEZI</name>
<proteinExistence type="predicted"/>
<dbReference type="Gene3D" id="1.25.40.20">
    <property type="entry name" value="Ankyrin repeat-containing domain"/>
    <property type="match status" value="1"/>
</dbReference>